<dbReference type="PROSITE" id="PS00761">
    <property type="entry name" value="SPASE_I_3"/>
    <property type="match status" value="1"/>
</dbReference>
<protein>
    <submittedName>
        <fullName evidence="3">Type IV secretory pathway protease TraF</fullName>
    </submittedName>
</protein>
<feature type="domain" description="Peptidase S26" evidence="2">
    <location>
        <begin position="135"/>
        <end position="188"/>
    </location>
</feature>
<keyword evidence="1" id="KW-0378">Hydrolase</keyword>
<keyword evidence="4" id="KW-1185">Reference proteome</keyword>
<dbReference type="EMBL" id="JACHXU010000006">
    <property type="protein sequence ID" value="MBB3206338.1"/>
    <property type="molecule type" value="Genomic_DNA"/>
</dbReference>
<organism evidence="3 4">
    <name type="scientific">Aporhodopirellula rubra</name>
    <dbReference type="NCBI Taxonomy" id="980271"/>
    <lineage>
        <taxon>Bacteria</taxon>
        <taxon>Pseudomonadati</taxon>
        <taxon>Planctomycetota</taxon>
        <taxon>Planctomycetia</taxon>
        <taxon>Pirellulales</taxon>
        <taxon>Pirellulaceae</taxon>
        <taxon>Aporhodopirellula</taxon>
    </lineage>
</organism>
<dbReference type="InterPro" id="IPR036286">
    <property type="entry name" value="LexA/Signal_pep-like_sf"/>
</dbReference>
<dbReference type="InterPro" id="IPR019533">
    <property type="entry name" value="Peptidase_S26"/>
</dbReference>
<evidence type="ECO:0000313" key="4">
    <source>
        <dbReference type="Proteomes" id="UP000536179"/>
    </source>
</evidence>
<keyword evidence="3" id="KW-0645">Protease</keyword>
<dbReference type="InterPro" id="IPR019758">
    <property type="entry name" value="Pept_S26A_signal_pept_1_CS"/>
</dbReference>
<proteinExistence type="predicted"/>
<dbReference type="GO" id="GO:0006465">
    <property type="term" value="P:signal peptide processing"/>
    <property type="evidence" value="ECO:0007669"/>
    <property type="project" value="InterPro"/>
</dbReference>
<dbReference type="AlphaFoldDB" id="A0A7W5DYA9"/>
<dbReference type="Proteomes" id="UP000536179">
    <property type="component" value="Unassembled WGS sequence"/>
</dbReference>
<comment type="caution">
    <text evidence="3">The sequence shown here is derived from an EMBL/GenBank/DDBJ whole genome shotgun (WGS) entry which is preliminary data.</text>
</comment>
<dbReference type="RefSeq" id="WP_184304785.1">
    <property type="nucleotide sequence ID" value="NZ_JACHXU010000006.1"/>
</dbReference>
<gene>
    <name evidence="3" type="ORF">FHS27_002147</name>
</gene>
<evidence type="ECO:0000256" key="1">
    <source>
        <dbReference type="ARBA" id="ARBA00022801"/>
    </source>
</evidence>
<evidence type="ECO:0000259" key="2">
    <source>
        <dbReference type="Pfam" id="PF10502"/>
    </source>
</evidence>
<name>A0A7W5DYA9_9BACT</name>
<feature type="domain" description="Peptidase S26" evidence="2">
    <location>
        <begin position="414"/>
        <end position="483"/>
    </location>
</feature>
<reference evidence="3 4" key="1">
    <citation type="submission" date="2020-08" db="EMBL/GenBank/DDBJ databases">
        <title>Genomic Encyclopedia of Type Strains, Phase III (KMG-III): the genomes of soil and plant-associated and newly described type strains.</title>
        <authorList>
            <person name="Whitman W."/>
        </authorList>
    </citation>
    <scope>NUCLEOTIDE SEQUENCE [LARGE SCALE GENOMIC DNA]</scope>
    <source>
        <strain evidence="3 4">CECT 8075</strain>
    </source>
</reference>
<dbReference type="SUPFAM" id="SSF51306">
    <property type="entry name" value="LexA/Signal peptidase"/>
    <property type="match status" value="2"/>
</dbReference>
<evidence type="ECO:0000313" key="3">
    <source>
        <dbReference type="EMBL" id="MBB3206338.1"/>
    </source>
</evidence>
<dbReference type="Pfam" id="PF10502">
    <property type="entry name" value="Peptidase_S26"/>
    <property type="match status" value="2"/>
</dbReference>
<dbReference type="GO" id="GO:0016020">
    <property type="term" value="C:membrane"/>
    <property type="evidence" value="ECO:0007669"/>
    <property type="project" value="InterPro"/>
</dbReference>
<dbReference type="Gene3D" id="2.10.109.10">
    <property type="entry name" value="Umud Fragment, subunit A"/>
    <property type="match status" value="2"/>
</dbReference>
<dbReference type="GO" id="GO:0004252">
    <property type="term" value="F:serine-type endopeptidase activity"/>
    <property type="evidence" value="ECO:0007669"/>
    <property type="project" value="InterPro"/>
</dbReference>
<accession>A0A7W5DYA9</accession>
<sequence length="491" mass="54177">MTPEPLNRYSRRELASRSVLTATVGALTTGAAGMFGLSGCSSDSNSSARTQRYRVSGPSMIPTLWDASDEIACPHCEVVTRVDRQILKAALERSVSEPRKGSAIVCWHCGTDWDGDYLSSVLTKRALQPDLIEVVACDTGRLRTGDVALIRRESEPSMTHVKRVLATPGQTVSCDEFGRLLVDGERARLPSAVTIPVDFDSYRVSSRWQNVPRDAGGDVGDWTRQHDRSWTSWRGGTLIYGHRTVYRGDRPVRVLDDYPSNLGIDRRLFPADGLSVRFRLSVESNTENSNSIEPGSMQENDEKTNPVGMNIAGMDFAVGIGFWTPDGIKIQSQSHRFGLNESLDLRFHAGLASLPDVAVKPANGVAIGDAFNDQLSPTQPIGLMLERRLLDFDTVKFRGVSSPNPSESESILRIRDLRVERDVLYREDRNSGGTRQLANQSTSPGACWRLGADEWFVVGDNVPLSIDSRRWGGIRSREIVGLVNRTDRSGL</sequence>